<evidence type="ECO:0000313" key="1">
    <source>
        <dbReference type="EMBL" id="CCI49999.1"/>
    </source>
</evidence>
<comment type="caution">
    <text evidence="1">The sequence shown here is derived from an EMBL/GenBank/DDBJ whole genome shotgun (WGS) entry which is preliminary data.</text>
</comment>
<dbReference type="InParanoid" id="A0A024GSV4"/>
<proteinExistence type="predicted"/>
<keyword evidence="2" id="KW-1185">Reference proteome</keyword>
<dbReference type="Proteomes" id="UP000053237">
    <property type="component" value="Unassembled WGS sequence"/>
</dbReference>
<name>A0A024GSV4_9STRA</name>
<sequence length="137" mass="15518">MYLIALNRCVLIINDRFSMFFALRPKIVAFGVGKYDATGMNVRRVFCSDAFQVLLLRSLSVWRREFESTLRNVLFFARKTQLQHESENVVVAHPASMDIADESGANLMKTDKLVHDLGNLPRCRMDSDGAKSFAATL</sequence>
<dbReference type="EMBL" id="CAIX01000378">
    <property type="protein sequence ID" value="CCI49999.1"/>
    <property type="molecule type" value="Genomic_DNA"/>
</dbReference>
<gene>
    <name evidence="1" type="ORF">BN9_115030</name>
</gene>
<dbReference type="AlphaFoldDB" id="A0A024GSV4"/>
<evidence type="ECO:0000313" key="2">
    <source>
        <dbReference type="Proteomes" id="UP000053237"/>
    </source>
</evidence>
<accession>A0A024GSV4</accession>
<reference evidence="1 2" key="1">
    <citation type="submission" date="2012-05" db="EMBL/GenBank/DDBJ databases">
        <title>Recombination and specialization in a pathogen metapopulation.</title>
        <authorList>
            <person name="Gardiner A."/>
            <person name="Kemen E."/>
            <person name="Schultz-Larsen T."/>
            <person name="MacLean D."/>
            <person name="Van Oosterhout C."/>
            <person name="Jones J.D.G."/>
        </authorList>
    </citation>
    <scope>NUCLEOTIDE SEQUENCE [LARGE SCALE GENOMIC DNA]</scope>
    <source>
        <strain evidence="1 2">Ac Nc2</strain>
    </source>
</reference>
<protein>
    <submittedName>
        <fullName evidence="1">Uncharacterized protein</fullName>
    </submittedName>
</protein>
<organism evidence="1 2">
    <name type="scientific">Albugo candida</name>
    <dbReference type="NCBI Taxonomy" id="65357"/>
    <lineage>
        <taxon>Eukaryota</taxon>
        <taxon>Sar</taxon>
        <taxon>Stramenopiles</taxon>
        <taxon>Oomycota</taxon>
        <taxon>Peronosporomycetes</taxon>
        <taxon>Albuginales</taxon>
        <taxon>Albuginaceae</taxon>
        <taxon>Albugo</taxon>
    </lineage>
</organism>